<evidence type="ECO:0000256" key="7">
    <source>
        <dbReference type="SAM" id="Phobius"/>
    </source>
</evidence>
<evidence type="ECO:0000256" key="6">
    <source>
        <dbReference type="ARBA" id="ARBA00023136"/>
    </source>
</evidence>
<keyword evidence="4 7" id="KW-0812">Transmembrane</keyword>
<dbReference type="Proteomes" id="UP000198418">
    <property type="component" value="Unassembled WGS sequence"/>
</dbReference>
<sequence length="311" mass="34934">MKTISIVTPCFNEEAGIAECYEACRTVMEGELAPYAYEHIFIDNCSTDRTVAILKDIAARDKRVKIIVNARNFGPQRSPFHAMLQARGDAVTCVLADLQTPPDLLPEMARLWEAGRKVVIAVRRGAGEGRLMSLARRSFYLLIKRLSSVEQIPNFIGYGLYDRKFMDVVSQLGEPEPYFRGLVSEIGFERAVVEYDQPLRKHGKSRHSLFDLVDFALIGLTTYAKAPMRLMTVTGFVVAFFSLLAALVYTGIKLLFWSRVPFGVTPILLATFFFGSVQLLALGLIGEYVGLLLKYARGFPLVVERERINFD</sequence>
<evidence type="ECO:0000256" key="5">
    <source>
        <dbReference type="ARBA" id="ARBA00022989"/>
    </source>
</evidence>
<keyword evidence="2" id="KW-0328">Glycosyltransferase</keyword>
<organism evidence="9 10">
    <name type="scientific">Rhodoblastus acidophilus</name>
    <name type="common">Rhodopseudomonas acidophila</name>
    <dbReference type="NCBI Taxonomy" id="1074"/>
    <lineage>
        <taxon>Bacteria</taxon>
        <taxon>Pseudomonadati</taxon>
        <taxon>Pseudomonadota</taxon>
        <taxon>Alphaproteobacteria</taxon>
        <taxon>Hyphomicrobiales</taxon>
        <taxon>Rhodoblastaceae</taxon>
        <taxon>Rhodoblastus</taxon>
    </lineage>
</organism>
<protein>
    <submittedName>
        <fullName evidence="9">Glycosyltransferase involved in cell wall bisynthesis</fullName>
    </submittedName>
</protein>
<reference evidence="10" key="1">
    <citation type="submission" date="2017-06" db="EMBL/GenBank/DDBJ databases">
        <authorList>
            <person name="Varghese N."/>
            <person name="Submissions S."/>
        </authorList>
    </citation>
    <scope>NUCLEOTIDE SEQUENCE [LARGE SCALE GENOMIC DNA]</scope>
    <source>
        <strain evidence="10">DSM 137</strain>
    </source>
</reference>
<evidence type="ECO:0000256" key="2">
    <source>
        <dbReference type="ARBA" id="ARBA00022676"/>
    </source>
</evidence>
<dbReference type="PANTHER" id="PTHR48090">
    <property type="entry name" value="UNDECAPRENYL-PHOSPHATE 4-DEOXY-4-FORMAMIDO-L-ARABINOSE TRANSFERASE-RELATED"/>
    <property type="match status" value="1"/>
</dbReference>
<accession>A0A212RZH0</accession>
<proteinExistence type="predicted"/>
<dbReference type="OrthoDB" id="9807795at2"/>
<feature type="transmembrane region" description="Helical" evidence="7">
    <location>
        <begin position="230"/>
        <end position="252"/>
    </location>
</feature>
<evidence type="ECO:0000259" key="8">
    <source>
        <dbReference type="Pfam" id="PF00535"/>
    </source>
</evidence>
<dbReference type="EMBL" id="FYDG01000009">
    <property type="protein sequence ID" value="SNB78294.1"/>
    <property type="molecule type" value="Genomic_DNA"/>
</dbReference>
<evidence type="ECO:0000256" key="1">
    <source>
        <dbReference type="ARBA" id="ARBA00004141"/>
    </source>
</evidence>
<comment type="subcellular location">
    <subcellularLocation>
        <location evidence="1">Membrane</location>
        <topology evidence="1">Multi-pass membrane protein</topology>
    </subcellularLocation>
</comment>
<gene>
    <name evidence="9" type="ORF">SAMN06265338_109100</name>
</gene>
<dbReference type="Pfam" id="PF00535">
    <property type="entry name" value="Glycos_transf_2"/>
    <property type="match status" value="1"/>
</dbReference>
<feature type="transmembrane region" description="Helical" evidence="7">
    <location>
        <begin position="264"/>
        <end position="285"/>
    </location>
</feature>
<feature type="domain" description="Glycosyltransferase 2-like" evidence="8">
    <location>
        <begin position="5"/>
        <end position="137"/>
    </location>
</feature>
<dbReference type="Gene3D" id="3.90.550.10">
    <property type="entry name" value="Spore Coat Polysaccharide Biosynthesis Protein SpsA, Chain A"/>
    <property type="match status" value="1"/>
</dbReference>
<dbReference type="CDD" id="cd04187">
    <property type="entry name" value="DPM1_like_bac"/>
    <property type="match status" value="1"/>
</dbReference>
<evidence type="ECO:0000256" key="4">
    <source>
        <dbReference type="ARBA" id="ARBA00022692"/>
    </source>
</evidence>
<dbReference type="InterPro" id="IPR001173">
    <property type="entry name" value="Glyco_trans_2-like"/>
</dbReference>
<dbReference type="GO" id="GO:0005886">
    <property type="term" value="C:plasma membrane"/>
    <property type="evidence" value="ECO:0007669"/>
    <property type="project" value="TreeGrafter"/>
</dbReference>
<name>A0A212RZH0_RHOAC</name>
<keyword evidence="10" id="KW-1185">Reference proteome</keyword>
<dbReference type="AlphaFoldDB" id="A0A212RZH0"/>
<evidence type="ECO:0000313" key="9">
    <source>
        <dbReference type="EMBL" id="SNB78294.1"/>
    </source>
</evidence>
<keyword evidence="5 7" id="KW-1133">Transmembrane helix</keyword>
<dbReference type="GO" id="GO:0016757">
    <property type="term" value="F:glycosyltransferase activity"/>
    <property type="evidence" value="ECO:0007669"/>
    <property type="project" value="UniProtKB-KW"/>
</dbReference>
<keyword evidence="6 7" id="KW-0472">Membrane</keyword>
<dbReference type="InterPro" id="IPR029044">
    <property type="entry name" value="Nucleotide-diphossugar_trans"/>
</dbReference>
<dbReference type="InterPro" id="IPR050256">
    <property type="entry name" value="Glycosyltransferase_2"/>
</dbReference>
<evidence type="ECO:0000313" key="10">
    <source>
        <dbReference type="Proteomes" id="UP000198418"/>
    </source>
</evidence>
<dbReference type="RefSeq" id="WP_088521630.1">
    <property type="nucleotide sequence ID" value="NZ_FYDG01000009.1"/>
</dbReference>
<keyword evidence="3 9" id="KW-0808">Transferase</keyword>
<dbReference type="PANTHER" id="PTHR48090:SF1">
    <property type="entry name" value="PROPHAGE BACTOPRENOL GLUCOSYL TRANSFERASE HOMOLOG"/>
    <property type="match status" value="1"/>
</dbReference>
<dbReference type="SUPFAM" id="SSF53448">
    <property type="entry name" value="Nucleotide-diphospho-sugar transferases"/>
    <property type="match status" value="1"/>
</dbReference>
<evidence type="ECO:0000256" key="3">
    <source>
        <dbReference type="ARBA" id="ARBA00022679"/>
    </source>
</evidence>